<reference evidence="3" key="1">
    <citation type="journal article" date="2022" name="bioRxiv">
        <title>Discovery and biosynthetic assessment of Streptomyces ortus sp nov. isolated from a deep-sea sponge.</title>
        <authorList>
            <person name="Williams S.E."/>
        </authorList>
    </citation>
    <scope>NUCLEOTIDE SEQUENCE</scope>
    <source>
        <strain evidence="3">A15ISP2-DRY2</strain>
    </source>
</reference>
<dbReference type="CDD" id="cd17253">
    <property type="entry name" value="RMtype1_S_Eco933I-TRD2-CR2_like"/>
    <property type="match status" value="1"/>
</dbReference>
<comment type="caution">
    <text evidence="3">The sequence shown here is derived from an EMBL/GenBank/DDBJ whole genome shotgun (WGS) entry which is preliminary data.</text>
</comment>
<dbReference type="CDD" id="cd17517">
    <property type="entry name" value="RMtype1_S_EcoKI_StySPI-TRD2-CR2_like"/>
    <property type="match status" value="1"/>
</dbReference>
<evidence type="ECO:0000313" key="4">
    <source>
        <dbReference type="Proteomes" id="UP001165590"/>
    </source>
</evidence>
<evidence type="ECO:0000256" key="1">
    <source>
        <dbReference type="ARBA" id="ARBA00022747"/>
    </source>
</evidence>
<dbReference type="InterPro" id="IPR052021">
    <property type="entry name" value="Type-I_RS_S_subunit"/>
</dbReference>
<evidence type="ECO:0000256" key="2">
    <source>
        <dbReference type="ARBA" id="ARBA00023125"/>
    </source>
</evidence>
<dbReference type="InterPro" id="IPR044946">
    <property type="entry name" value="Restrct_endonuc_typeI_TRD_sf"/>
</dbReference>
<keyword evidence="4" id="KW-1185">Reference proteome</keyword>
<keyword evidence="2" id="KW-0238">DNA-binding</keyword>
<dbReference type="PANTHER" id="PTHR30408">
    <property type="entry name" value="TYPE-1 RESTRICTION ENZYME ECOKI SPECIFICITY PROTEIN"/>
    <property type="match status" value="1"/>
</dbReference>
<dbReference type="Gene3D" id="3.90.220.20">
    <property type="entry name" value="DNA methylase specificity domains"/>
    <property type="match status" value="2"/>
</dbReference>
<name>A0ABT3V951_9ACTN</name>
<accession>A0ABT3V951</accession>
<proteinExistence type="predicted"/>
<dbReference type="SUPFAM" id="SSF116734">
    <property type="entry name" value="DNA methylase specificity domain"/>
    <property type="match status" value="2"/>
</dbReference>
<dbReference type="RefSeq" id="WP_267028979.1">
    <property type="nucleotide sequence ID" value="NZ_JAIFZO010000002.1"/>
</dbReference>
<sequence>MSADVSGTRFLPLEALAEITGGVALGGGAPGGAVELPYLRVANVQDGYIDTHDVKTVGVPASAVRRFRLMRGDVLLTEGGDLDKLGRGAVWDGRIDPCLHQNHIFKVRCDRAKLLPEFLSLYMASGEGKSFFLRVAKQTTNLASISSSQLKAMPVPVHSLAGQRRIVDVIETVSAQERAIEASIAKLEAFSGGVMAELADLECGTLNDVLDFGPQNGIYKPGSSYGLEGTPIVRIDSFRGGPSDFTRNLLRVAVANEEVERYKLVTGDVLINRVNTPELVGKSTAVGEVLESTVFESNMMRCKLRADRAVPAFVETWLGGRTAKAHFRARAKSAISQASINGSDVRSCPFPKLHIAEQLEFLDRLAAVRGQQRFENGELVKLRKLKQGIMDGLLDRRVSV</sequence>
<dbReference type="Proteomes" id="UP001165590">
    <property type="component" value="Unassembled WGS sequence"/>
</dbReference>
<protein>
    <recommendedName>
        <fullName evidence="5">Restriction endonuclease subunit S</fullName>
    </recommendedName>
</protein>
<evidence type="ECO:0008006" key="5">
    <source>
        <dbReference type="Google" id="ProtNLM"/>
    </source>
</evidence>
<dbReference type="EMBL" id="JAIFZO010000002">
    <property type="protein sequence ID" value="MCX4236474.1"/>
    <property type="molecule type" value="Genomic_DNA"/>
</dbReference>
<dbReference type="PANTHER" id="PTHR30408:SF12">
    <property type="entry name" value="TYPE I RESTRICTION ENZYME MJAVIII SPECIFICITY SUBUNIT"/>
    <property type="match status" value="1"/>
</dbReference>
<gene>
    <name evidence="3" type="ORF">K3769_27625</name>
</gene>
<keyword evidence="1" id="KW-0680">Restriction system</keyword>
<evidence type="ECO:0000313" key="3">
    <source>
        <dbReference type="EMBL" id="MCX4236474.1"/>
    </source>
</evidence>
<organism evidence="3 4">
    <name type="scientific">Streptomyces ortus</name>
    <dbReference type="NCBI Taxonomy" id="2867268"/>
    <lineage>
        <taxon>Bacteria</taxon>
        <taxon>Bacillati</taxon>
        <taxon>Actinomycetota</taxon>
        <taxon>Actinomycetes</taxon>
        <taxon>Kitasatosporales</taxon>
        <taxon>Streptomycetaceae</taxon>
        <taxon>Streptomyces</taxon>
    </lineage>
</organism>